<dbReference type="OrthoDB" id="9803265at2"/>
<reference evidence="2 3" key="1">
    <citation type="submission" date="2017-03" db="EMBL/GenBank/DDBJ databases">
        <authorList>
            <person name="Afonso C.L."/>
            <person name="Miller P.J."/>
            <person name="Scott M.A."/>
            <person name="Spackman E."/>
            <person name="Goraichik I."/>
            <person name="Dimitrov K.M."/>
            <person name="Suarez D.L."/>
            <person name="Swayne D.E."/>
        </authorList>
    </citation>
    <scope>NUCLEOTIDE SEQUENCE [LARGE SCALE GENOMIC DNA]</scope>
    <source>
        <strain evidence="2 3">CECT 7745</strain>
    </source>
</reference>
<dbReference type="InterPro" id="IPR032531">
    <property type="entry name" value="DUF4956"/>
</dbReference>
<proteinExistence type="predicted"/>
<gene>
    <name evidence="2" type="ORF">ROA7745_00439</name>
</gene>
<dbReference type="Proteomes" id="UP000193224">
    <property type="component" value="Unassembled WGS sequence"/>
</dbReference>
<dbReference type="AlphaFoldDB" id="A0A1X7BLY5"/>
<keyword evidence="1" id="KW-0812">Transmembrane</keyword>
<dbReference type="Pfam" id="PF16316">
    <property type="entry name" value="DUF4956"/>
    <property type="match status" value="1"/>
</dbReference>
<feature type="transmembrane region" description="Helical" evidence="1">
    <location>
        <begin position="12"/>
        <end position="36"/>
    </location>
</feature>
<feature type="transmembrane region" description="Helical" evidence="1">
    <location>
        <begin position="56"/>
        <end position="86"/>
    </location>
</feature>
<dbReference type="RefSeq" id="WP_085798575.1">
    <property type="nucleotide sequence ID" value="NZ_FWXB01000001.1"/>
</dbReference>
<keyword evidence="3" id="KW-1185">Reference proteome</keyword>
<name>A0A1X7BLY5_9RHOB</name>
<feature type="transmembrane region" description="Helical" evidence="1">
    <location>
        <begin position="98"/>
        <end position="118"/>
    </location>
</feature>
<sequence>MEQVLSPVTTELLTYSVTEMSVNVILAICIGFWLAFIYQHTHKGLSYSQSFTQTLVFVTLIVAIVMMVIGGSLARAFALVGAMSIIRFRTVLKDTKDLSYVFAALCLGMAAGTSNYFLAGIGTFFLSVLIFVLKATNFGSVYKSEFILRFRFNQNGDSSAFLSAIKDFCRRSNLLHIEPSGDGNSLMQTYDIALRDDVAHSSLIERLSGLPDVSEVVLIASKNDVDY</sequence>
<feature type="transmembrane region" description="Helical" evidence="1">
    <location>
        <begin position="124"/>
        <end position="142"/>
    </location>
</feature>
<evidence type="ECO:0000256" key="1">
    <source>
        <dbReference type="SAM" id="Phobius"/>
    </source>
</evidence>
<protein>
    <recommendedName>
        <fullName evidence="4">DUF4956 domain-containing protein</fullName>
    </recommendedName>
</protein>
<organism evidence="2 3">
    <name type="scientific">Roseovarius aestuarii</name>
    <dbReference type="NCBI Taxonomy" id="475083"/>
    <lineage>
        <taxon>Bacteria</taxon>
        <taxon>Pseudomonadati</taxon>
        <taxon>Pseudomonadota</taxon>
        <taxon>Alphaproteobacteria</taxon>
        <taxon>Rhodobacterales</taxon>
        <taxon>Roseobacteraceae</taxon>
        <taxon>Roseovarius</taxon>
    </lineage>
</organism>
<accession>A0A1X7BLY5</accession>
<evidence type="ECO:0000313" key="2">
    <source>
        <dbReference type="EMBL" id="SMC10632.1"/>
    </source>
</evidence>
<keyword evidence="1" id="KW-0472">Membrane</keyword>
<keyword evidence="1" id="KW-1133">Transmembrane helix</keyword>
<dbReference type="EMBL" id="FWXB01000001">
    <property type="protein sequence ID" value="SMC10632.1"/>
    <property type="molecule type" value="Genomic_DNA"/>
</dbReference>
<evidence type="ECO:0008006" key="4">
    <source>
        <dbReference type="Google" id="ProtNLM"/>
    </source>
</evidence>
<evidence type="ECO:0000313" key="3">
    <source>
        <dbReference type="Proteomes" id="UP000193224"/>
    </source>
</evidence>